<organism evidence="1 2">
    <name type="scientific">Rhodoplanes serenus</name>
    <dbReference type="NCBI Taxonomy" id="200615"/>
    <lineage>
        <taxon>Bacteria</taxon>
        <taxon>Pseudomonadati</taxon>
        <taxon>Pseudomonadota</taxon>
        <taxon>Alphaproteobacteria</taxon>
        <taxon>Hyphomicrobiales</taxon>
        <taxon>Nitrobacteraceae</taxon>
        <taxon>Rhodoplanes</taxon>
    </lineage>
</organism>
<accession>A0A9X4XJS9</accession>
<proteinExistence type="predicted"/>
<dbReference type="EMBL" id="WNKV01000003">
    <property type="protein sequence ID" value="MTW15564.1"/>
    <property type="molecule type" value="Genomic_DNA"/>
</dbReference>
<comment type="caution">
    <text evidence="1">The sequence shown here is derived from an EMBL/GenBank/DDBJ whole genome shotgun (WGS) entry which is preliminary data.</text>
</comment>
<evidence type="ECO:0000313" key="1">
    <source>
        <dbReference type="EMBL" id="MTW15564.1"/>
    </source>
</evidence>
<evidence type="ECO:0000313" key="2">
    <source>
        <dbReference type="Proteomes" id="UP000438991"/>
    </source>
</evidence>
<dbReference type="Proteomes" id="UP000438991">
    <property type="component" value="Unassembled WGS sequence"/>
</dbReference>
<protein>
    <submittedName>
        <fullName evidence="1">Uncharacterized protein</fullName>
    </submittedName>
</protein>
<reference evidence="1 2" key="1">
    <citation type="submission" date="2019-11" db="EMBL/GenBank/DDBJ databases">
        <title>Whole-genome sequence of Rhodoplanes serenus DSM 18633, type strain.</title>
        <authorList>
            <person name="Kyndt J.A."/>
            <person name="Meyer T.E."/>
        </authorList>
    </citation>
    <scope>NUCLEOTIDE SEQUENCE [LARGE SCALE GENOMIC DNA]</scope>
    <source>
        <strain evidence="1 2">DSM 18633</strain>
    </source>
</reference>
<dbReference type="RefSeq" id="WP_155478799.1">
    <property type="nucleotide sequence ID" value="NZ_WNKV01000003.1"/>
</dbReference>
<gene>
    <name evidence="1" type="ORF">GJ689_05005</name>
</gene>
<name>A0A9X4XJS9_9BRAD</name>
<dbReference type="AlphaFoldDB" id="A0A9X4XJS9"/>
<sequence length="233" mass="24847">MGTEARAKRPSGEHEVLGMTACRLLTCVLAVVLLTPVVPTRAQDNLGANRLETDHRDAARLETDRLDAARLDAARRDGEPRIGERGPVGWVLRVPMPSPATLGAAGAPMLIEHGLSVTRRDGPLDRSGRAGLLLACRRGTLELLALDLDWPPGGSPVGEVDVTVQLDATATPERWRVLGNAYAPPDPAALLERLRLARTFALQVATPAGERELSFDLHGVAEAAGNLRSACPF</sequence>